<gene>
    <name evidence="2" type="ORF">LSTR_LSTR008733</name>
</gene>
<evidence type="ECO:0000313" key="3">
    <source>
        <dbReference type="Proteomes" id="UP000291343"/>
    </source>
</evidence>
<dbReference type="EMBL" id="QKKF02002906">
    <property type="protein sequence ID" value="RZF47929.1"/>
    <property type="molecule type" value="Genomic_DNA"/>
</dbReference>
<protein>
    <submittedName>
        <fullName evidence="2">Uncharacterized protein</fullName>
    </submittedName>
</protein>
<dbReference type="AlphaFoldDB" id="A0A482XR41"/>
<comment type="caution">
    <text evidence="2">The sequence shown here is derived from an EMBL/GenBank/DDBJ whole genome shotgun (WGS) entry which is preliminary data.</text>
</comment>
<evidence type="ECO:0000313" key="2">
    <source>
        <dbReference type="EMBL" id="RZF47929.1"/>
    </source>
</evidence>
<feature type="chain" id="PRO_5019750380" evidence="1">
    <location>
        <begin position="26"/>
        <end position="123"/>
    </location>
</feature>
<organism evidence="2 3">
    <name type="scientific">Laodelphax striatellus</name>
    <name type="common">Small brown planthopper</name>
    <name type="synonym">Delphax striatella</name>
    <dbReference type="NCBI Taxonomy" id="195883"/>
    <lineage>
        <taxon>Eukaryota</taxon>
        <taxon>Metazoa</taxon>
        <taxon>Ecdysozoa</taxon>
        <taxon>Arthropoda</taxon>
        <taxon>Hexapoda</taxon>
        <taxon>Insecta</taxon>
        <taxon>Pterygota</taxon>
        <taxon>Neoptera</taxon>
        <taxon>Paraneoptera</taxon>
        <taxon>Hemiptera</taxon>
        <taxon>Auchenorrhyncha</taxon>
        <taxon>Fulgoroidea</taxon>
        <taxon>Delphacidae</taxon>
        <taxon>Criomorphinae</taxon>
        <taxon>Laodelphax</taxon>
    </lineage>
</organism>
<proteinExistence type="predicted"/>
<reference evidence="2 3" key="1">
    <citation type="journal article" date="2017" name="Gigascience">
        <title>Genome sequence of the small brown planthopper, Laodelphax striatellus.</title>
        <authorList>
            <person name="Zhu J."/>
            <person name="Jiang F."/>
            <person name="Wang X."/>
            <person name="Yang P."/>
            <person name="Bao Y."/>
            <person name="Zhao W."/>
            <person name="Wang W."/>
            <person name="Lu H."/>
            <person name="Wang Q."/>
            <person name="Cui N."/>
            <person name="Li J."/>
            <person name="Chen X."/>
            <person name="Luo L."/>
            <person name="Yu J."/>
            <person name="Kang L."/>
            <person name="Cui F."/>
        </authorList>
    </citation>
    <scope>NUCLEOTIDE SEQUENCE [LARGE SCALE GENOMIC DNA]</scope>
    <source>
        <strain evidence="2">Lst14</strain>
    </source>
</reference>
<feature type="signal peptide" evidence="1">
    <location>
        <begin position="1"/>
        <end position="25"/>
    </location>
</feature>
<sequence length="123" mass="14581">MKLHLALGICVVFLFFFIHLSPAEASPLSEDESRFMAEMMDEVSDGHVRSPRGWVGPAFQIGKWMGRKWKQHRRRRPHRRLVKDTGHVRSPRWMGAMWKIGNWFRNQADKRMERIRLGQGRRG</sequence>
<evidence type="ECO:0000256" key="1">
    <source>
        <dbReference type="SAM" id="SignalP"/>
    </source>
</evidence>
<dbReference type="OrthoDB" id="10456620at2759"/>
<dbReference type="InParanoid" id="A0A482XR41"/>
<name>A0A482XR41_LAOST</name>
<keyword evidence="3" id="KW-1185">Reference proteome</keyword>
<dbReference type="Proteomes" id="UP000291343">
    <property type="component" value="Unassembled WGS sequence"/>
</dbReference>
<accession>A0A482XR41</accession>
<keyword evidence="1" id="KW-0732">Signal</keyword>